<dbReference type="SUPFAM" id="SSF57667">
    <property type="entry name" value="beta-beta-alpha zinc fingers"/>
    <property type="match status" value="2"/>
</dbReference>
<dbReference type="SMART" id="SM00355">
    <property type="entry name" value="ZnF_C2H2"/>
    <property type="match status" value="3"/>
</dbReference>
<keyword evidence="6" id="KW-0539">Nucleus</keyword>
<evidence type="ECO:0000259" key="9">
    <source>
        <dbReference type="PROSITE" id="PS50157"/>
    </source>
</evidence>
<feature type="domain" description="C2H2-type" evidence="9">
    <location>
        <begin position="412"/>
        <end position="439"/>
    </location>
</feature>
<keyword evidence="5" id="KW-0862">Zinc</keyword>
<sequence>MSKYAAGQPPRRQPGADVDSLSSGVATVYEELWTPEFQSLNEGLRVVCLDHARGKVSETDLTLTYHDHDPPRTPAKSTNGHFCCITGVAFQNEGRGLETYCYVVEKGDINYVLRTDPTDANTTADESTATKTYEVCVKANSKTQYLLRPRDLPSPELCLKSCRELYERAVRSVHGEQPPAPQATQSLSTPRPTAQSTSHGNEFCRPLADSVTKVSCRVPRFTDMGKRVKEFEVVEFFLVEGGWYEDQRRYKVPVATDDQYVPLDVPELDYYCFSLHETVLSSCWAQGLTSNVPTEPAPQSCKNFDSHIPALDKGHSSVIDVAPSTSSKPKRTRTDEQKAQRKKMDSREKTPTSIMNRKVLLPKDLTTSPFPSPPAETASTHKPTCSVCLSKFASRKGLNAHRQTHDKNRPSFACDVCDKTFTRPSDMERHKENHKENHKEKAYSCERCDRVLSRADSLLCHKRICRGRP</sequence>
<dbReference type="OrthoDB" id="8922241at2759"/>
<evidence type="ECO:0000256" key="2">
    <source>
        <dbReference type="ARBA" id="ARBA00022723"/>
    </source>
</evidence>
<dbReference type="Pfam" id="PF00096">
    <property type="entry name" value="zf-C2H2"/>
    <property type="match status" value="1"/>
</dbReference>
<comment type="subcellular location">
    <subcellularLocation>
        <location evidence="1">Nucleus</location>
    </subcellularLocation>
</comment>
<dbReference type="PROSITE" id="PS00028">
    <property type="entry name" value="ZINC_FINGER_C2H2_1"/>
    <property type="match status" value="2"/>
</dbReference>
<name>A0A9P6REY4_9FUNG</name>
<proteinExistence type="predicted"/>
<accession>A0A9P6REY4</accession>
<protein>
    <recommendedName>
        <fullName evidence="9">C2H2-type domain-containing protein</fullName>
    </recommendedName>
</protein>
<comment type="caution">
    <text evidence="10">The sequence shown here is derived from an EMBL/GenBank/DDBJ whole genome shotgun (WGS) entry which is preliminary data.</text>
</comment>
<keyword evidence="2" id="KW-0479">Metal-binding</keyword>
<keyword evidence="11" id="KW-1185">Reference proteome</keyword>
<dbReference type="PANTHER" id="PTHR16515:SF66">
    <property type="entry name" value="C2H2-TYPE DOMAIN-CONTAINING PROTEIN"/>
    <property type="match status" value="1"/>
</dbReference>
<evidence type="ECO:0000313" key="10">
    <source>
        <dbReference type="EMBL" id="KAG0316172.1"/>
    </source>
</evidence>
<dbReference type="AlphaFoldDB" id="A0A9P6REY4"/>
<feature type="domain" description="C2H2-type" evidence="9">
    <location>
        <begin position="443"/>
        <end position="469"/>
    </location>
</feature>
<dbReference type="PROSITE" id="PS50157">
    <property type="entry name" value="ZINC_FINGER_C2H2_2"/>
    <property type="match status" value="3"/>
</dbReference>
<evidence type="ECO:0000313" key="11">
    <source>
        <dbReference type="Proteomes" id="UP000823405"/>
    </source>
</evidence>
<evidence type="ECO:0000256" key="1">
    <source>
        <dbReference type="ARBA" id="ARBA00004123"/>
    </source>
</evidence>
<keyword evidence="3" id="KW-0677">Repeat</keyword>
<feature type="region of interest" description="Disordered" evidence="8">
    <location>
        <begin position="316"/>
        <end position="353"/>
    </location>
</feature>
<evidence type="ECO:0000256" key="7">
    <source>
        <dbReference type="PROSITE-ProRule" id="PRU00042"/>
    </source>
</evidence>
<feature type="region of interest" description="Disordered" evidence="8">
    <location>
        <begin position="1"/>
        <end position="20"/>
    </location>
</feature>
<dbReference type="PANTHER" id="PTHR16515">
    <property type="entry name" value="PR DOMAIN ZINC FINGER PROTEIN"/>
    <property type="match status" value="1"/>
</dbReference>
<evidence type="ECO:0000256" key="8">
    <source>
        <dbReference type="SAM" id="MobiDB-lite"/>
    </source>
</evidence>
<evidence type="ECO:0000256" key="6">
    <source>
        <dbReference type="ARBA" id="ARBA00023242"/>
    </source>
</evidence>
<organism evidence="10 11">
    <name type="scientific">Linnemannia gamsii</name>
    <dbReference type="NCBI Taxonomy" id="64522"/>
    <lineage>
        <taxon>Eukaryota</taxon>
        <taxon>Fungi</taxon>
        <taxon>Fungi incertae sedis</taxon>
        <taxon>Mucoromycota</taxon>
        <taxon>Mortierellomycotina</taxon>
        <taxon>Mortierellomycetes</taxon>
        <taxon>Mortierellales</taxon>
        <taxon>Mortierellaceae</taxon>
        <taxon>Linnemannia</taxon>
    </lineage>
</organism>
<dbReference type="GO" id="GO:0010468">
    <property type="term" value="P:regulation of gene expression"/>
    <property type="evidence" value="ECO:0007669"/>
    <property type="project" value="TreeGrafter"/>
</dbReference>
<gene>
    <name evidence="10" type="ORF">BGZ97_007303</name>
</gene>
<keyword evidence="4 7" id="KW-0863">Zinc-finger</keyword>
<evidence type="ECO:0000256" key="4">
    <source>
        <dbReference type="ARBA" id="ARBA00022771"/>
    </source>
</evidence>
<feature type="region of interest" description="Disordered" evidence="8">
    <location>
        <begin position="173"/>
        <end position="203"/>
    </location>
</feature>
<evidence type="ECO:0000256" key="3">
    <source>
        <dbReference type="ARBA" id="ARBA00022737"/>
    </source>
</evidence>
<feature type="compositionally biased region" description="Polar residues" evidence="8">
    <location>
        <begin position="182"/>
        <end position="200"/>
    </location>
</feature>
<evidence type="ECO:0000256" key="5">
    <source>
        <dbReference type="ARBA" id="ARBA00022833"/>
    </source>
</evidence>
<reference evidence="10" key="1">
    <citation type="journal article" date="2020" name="Fungal Divers.">
        <title>Resolving the Mortierellaceae phylogeny through synthesis of multi-gene phylogenetics and phylogenomics.</title>
        <authorList>
            <person name="Vandepol N."/>
            <person name="Liber J."/>
            <person name="Desiro A."/>
            <person name="Na H."/>
            <person name="Kennedy M."/>
            <person name="Barry K."/>
            <person name="Grigoriev I.V."/>
            <person name="Miller A.N."/>
            <person name="O'Donnell K."/>
            <person name="Stajich J.E."/>
            <person name="Bonito G."/>
        </authorList>
    </citation>
    <scope>NUCLEOTIDE SEQUENCE</scope>
    <source>
        <strain evidence="10">NVP60</strain>
    </source>
</reference>
<feature type="domain" description="C2H2-type" evidence="9">
    <location>
        <begin position="383"/>
        <end position="410"/>
    </location>
</feature>
<dbReference type="Gene3D" id="3.30.160.60">
    <property type="entry name" value="Classic Zinc Finger"/>
    <property type="match status" value="1"/>
</dbReference>
<dbReference type="GO" id="GO:0008270">
    <property type="term" value="F:zinc ion binding"/>
    <property type="evidence" value="ECO:0007669"/>
    <property type="project" value="UniProtKB-KW"/>
</dbReference>
<feature type="compositionally biased region" description="Basic and acidic residues" evidence="8">
    <location>
        <begin position="332"/>
        <end position="350"/>
    </location>
</feature>
<dbReference type="InterPro" id="IPR036236">
    <property type="entry name" value="Znf_C2H2_sf"/>
</dbReference>
<dbReference type="Pfam" id="PF13912">
    <property type="entry name" value="zf-C2H2_6"/>
    <property type="match status" value="1"/>
</dbReference>
<dbReference type="EMBL" id="JAAAIN010000324">
    <property type="protein sequence ID" value="KAG0316172.1"/>
    <property type="molecule type" value="Genomic_DNA"/>
</dbReference>
<dbReference type="Proteomes" id="UP000823405">
    <property type="component" value="Unassembled WGS sequence"/>
</dbReference>
<dbReference type="InterPro" id="IPR050331">
    <property type="entry name" value="Zinc_finger"/>
</dbReference>
<dbReference type="InterPro" id="IPR013087">
    <property type="entry name" value="Znf_C2H2_type"/>
</dbReference>
<dbReference type="GO" id="GO:0005634">
    <property type="term" value="C:nucleus"/>
    <property type="evidence" value="ECO:0007669"/>
    <property type="project" value="UniProtKB-SubCell"/>
</dbReference>